<gene>
    <name evidence="2" type="ORF">NA736_16355</name>
</gene>
<sequence length="380" mass="44472">MAWNKESIKLISKPTPFPYFKWGLAIFLSIFFLIYSLSLKNKDEVIQQKELVSIVISTLPLLITIISSLYKYVGYIKNKNIYYFLYSEKKFADRKWEDWGRRSVGVIDSLVLLPQKTTISYIKNNLSEHKSCYKIPQDIDYLDEKNPPVYYLLKSTKKNIEKLLDKLSIKIKYLTTKDKNKITNEFQLVWREIFFNKEMPNFEVIEGLSYQHIEDTIANNNDYIEIIIIDQIITEKQSSALAILIIASDDIIKKYHIDIMANIQRPMLITEDENHQEALNIFSEIQRDSNLATHVILDSKENNNIFVALFNNDNSLNNISLDNILDIEHFIGPVGDYSSWITMGLSINFVYQYKKNVLSLCQSENNFYINTITTNNEQMK</sequence>
<proteinExistence type="predicted"/>
<evidence type="ECO:0008006" key="4">
    <source>
        <dbReference type="Google" id="ProtNLM"/>
    </source>
</evidence>
<dbReference type="Proteomes" id="UP001332939">
    <property type="component" value="Unassembled WGS sequence"/>
</dbReference>
<reference evidence="2 3" key="1">
    <citation type="submission" date="2022-05" db="EMBL/GenBank/DDBJ databases">
        <title>Whole genome sequences of Escherichia coli of fish isolates collected from Assam, India.</title>
        <authorList>
            <person name="Sudha S."/>
            <person name="Muneeb K.H."/>
            <person name="Rakshit O."/>
            <person name="Mendem S.K."/>
            <person name="Raisen C."/>
            <person name="Holmes M.A."/>
            <person name="Shome B.R."/>
            <person name="Sivaraman G.K."/>
        </authorList>
    </citation>
    <scope>NUCLEOTIDE SEQUENCE [LARGE SCALE GENOMIC DNA]</scope>
    <source>
        <strain evidence="2 3">278</strain>
    </source>
</reference>
<protein>
    <recommendedName>
        <fullName evidence="4">Type VI secretion protein</fullName>
    </recommendedName>
</protein>
<name>A0ABU6EIN5_9GAMM</name>
<feature type="transmembrane region" description="Helical" evidence="1">
    <location>
        <begin position="20"/>
        <end position="39"/>
    </location>
</feature>
<evidence type="ECO:0000256" key="1">
    <source>
        <dbReference type="SAM" id="Phobius"/>
    </source>
</evidence>
<organism evidence="2 3">
    <name type="scientific">Proteus cibi</name>
    <dbReference type="NCBI Taxonomy" id="2050966"/>
    <lineage>
        <taxon>Bacteria</taxon>
        <taxon>Pseudomonadati</taxon>
        <taxon>Pseudomonadota</taxon>
        <taxon>Gammaproteobacteria</taxon>
        <taxon>Enterobacterales</taxon>
        <taxon>Morganellaceae</taxon>
        <taxon>Proteus</taxon>
    </lineage>
</organism>
<accession>A0ABU6EIN5</accession>
<dbReference type="EMBL" id="JAMZOO010000007">
    <property type="protein sequence ID" value="MEB6858585.1"/>
    <property type="molecule type" value="Genomic_DNA"/>
</dbReference>
<feature type="transmembrane region" description="Helical" evidence="1">
    <location>
        <begin position="51"/>
        <end position="70"/>
    </location>
</feature>
<keyword evidence="1" id="KW-1133">Transmembrane helix</keyword>
<comment type="caution">
    <text evidence="2">The sequence shown here is derived from an EMBL/GenBank/DDBJ whole genome shotgun (WGS) entry which is preliminary data.</text>
</comment>
<keyword evidence="1" id="KW-0812">Transmembrane</keyword>
<keyword evidence="3" id="KW-1185">Reference proteome</keyword>
<keyword evidence="1" id="KW-0472">Membrane</keyword>
<evidence type="ECO:0000313" key="2">
    <source>
        <dbReference type="EMBL" id="MEB6858585.1"/>
    </source>
</evidence>
<evidence type="ECO:0000313" key="3">
    <source>
        <dbReference type="Proteomes" id="UP001332939"/>
    </source>
</evidence>
<dbReference type="RefSeq" id="WP_325935552.1">
    <property type="nucleotide sequence ID" value="NZ_JAMZOO010000007.1"/>
</dbReference>